<dbReference type="PROSITE" id="PS51089">
    <property type="entry name" value="HP"/>
    <property type="match status" value="1"/>
</dbReference>
<dbReference type="InterPro" id="IPR007122">
    <property type="entry name" value="Villin/Gelsolin"/>
</dbReference>
<feature type="domain" description="HP" evidence="2">
    <location>
        <begin position="1450"/>
        <end position="1513"/>
    </location>
</feature>
<dbReference type="Ensembl" id="ENSPNAT00000011252.2">
    <property type="protein sequence ID" value="ENSPNAP00000001957.2"/>
    <property type="gene ID" value="ENSPNAG00000008520.2"/>
</dbReference>
<dbReference type="GO" id="GO:0008154">
    <property type="term" value="P:actin polymerization or depolymerization"/>
    <property type="evidence" value="ECO:0007669"/>
    <property type="project" value="TreeGrafter"/>
</dbReference>
<feature type="compositionally biased region" description="Polar residues" evidence="1">
    <location>
        <begin position="138"/>
        <end position="147"/>
    </location>
</feature>
<organism evidence="3 4">
    <name type="scientific">Pygocentrus nattereri</name>
    <name type="common">Red-bellied piranha</name>
    <dbReference type="NCBI Taxonomy" id="42514"/>
    <lineage>
        <taxon>Eukaryota</taxon>
        <taxon>Metazoa</taxon>
        <taxon>Chordata</taxon>
        <taxon>Craniata</taxon>
        <taxon>Vertebrata</taxon>
        <taxon>Euteleostomi</taxon>
        <taxon>Actinopterygii</taxon>
        <taxon>Neopterygii</taxon>
        <taxon>Teleostei</taxon>
        <taxon>Ostariophysi</taxon>
        <taxon>Characiformes</taxon>
        <taxon>Characoidei</taxon>
        <taxon>Pygocentrus</taxon>
    </lineage>
</organism>
<dbReference type="InterPro" id="IPR003128">
    <property type="entry name" value="Villin_headpiece"/>
</dbReference>
<dbReference type="GO" id="GO:0015629">
    <property type="term" value="C:actin cytoskeleton"/>
    <property type="evidence" value="ECO:0007669"/>
    <property type="project" value="TreeGrafter"/>
</dbReference>
<feature type="compositionally biased region" description="Polar residues" evidence="1">
    <location>
        <begin position="623"/>
        <end position="650"/>
    </location>
</feature>
<reference evidence="3" key="2">
    <citation type="submission" date="2025-08" db="UniProtKB">
        <authorList>
            <consortium name="Ensembl"/>
        </authorList>
    </citation>
    <scope>IDENTIFICATION</scope>
</reference>
<dbReference type="Proteomes" id="UP001501920">
    <property type="component" value="Chromosome 14"/>
</dbReference>
<dbReference type="SMART" id="SM00153">
    <property type="entry name" value="VHP"/>
    <property type="match status" value="1"/>
</dbReference>
<feature type="compositionally biased region" description="Basic and acidic residues" evidence="1">
    <location>
        <begin position="40"/>
        <end position="50"/>
    </location>
</feature>
<dbReference type="SMART" id="SM00262">
    <property type="entry name" value="GEL"/>
    <property type="match status" value="5"/>
</dbReference>
<dbReference type="Gene3D" id="3.40.20.10">
    <property type="entry name" value="Severin"/>
    <property type="match status" value="5"/>
</dbReference>
<dbReference type="RefSeq" id="XP_017561107.2">
    <property type="nucleotide sequence ID" value="XM_017705618.2"/>
</dbReference>
<keyword evidence="4" id="KW-1185">Reference proteome</keyword>
<protein>
    <recommendedName>
        <fullName evidence="2">HP domain-containing protein</fullName>
    </recommendedName>
</protein>
<dbReference type="PANTHER" id="PTHR11977">
    <property type="entry name" value="VILLIN"/>
    <property type="match status" value="1"/>
</dbReference>
<feature type="compositionally biased region" description="Low complexity" evidence="1">
    <location>
        <begin position="744"/>
        <end position="758"/>
    </location>
</feature>
<dbReference type="CTD" id="100006087"/>
<feature type="compositionally biased region" description="Basic and acidic residues" evidence="1">
    <location>
        <begin position="21"/>
        <end position="30"/>
    </location>
</feature>
<dbReference type="GO" id="GO:0051016">
    <property type="term" value="P:barbed-end actin filament capping"/>
    <property type="evidence" value="ECO:0007669"/>
    <property type="project" value="TreeGrafter"/>
</dbReference>
<dbReference type="GO" id="GO:0051015">
    <property type="term" value="F:actin filament binding"/>
    <property type="evidence" value="ECO:0007669"/>
    <property type="project" value="InterPro"/>
</dbReference>
<feature type="region of interest" description="Disordered" evidence="1">
    <location>
        <begin position="736"/>
        <end position="758"/>
    </location>
</feature>
<dbReference type="GO" id="GO:0005737">
    <property type="term" value="C:cytoplasm"/>
    <property type="evidence" value="ECO:0007669"/>
    <property type="project" value="TreeGrafter"/>
</dbReference>
<evidence type="ECO:0000256" key="1">
    <source>
        <dbReference type="SAM" id="MobiDB-lite"/>
    </source>
</evidence>
<feature type="region of interest" description="Disordered" evidence="1">
    <location>
        <begin position="392"/>
        <end position="563"/>
    </location>
</feature>
<dbReference type="Gene3D" id="1.10.950.10">
    <property type="entry name" value="Villin headpiece domain"/>
    <property type="match status" value="1"/>
</dbReference>
<dbReference type="GO" id="GO:0051014">
    <property type="term" value="P:actin filament severing"/>
    <property type="evidence" value="ECO:0007669"/>
    <property type="project" value="TreeGrafter"/>
</dbReference>
<feature type="region of interest" description="Disordered" evidence="1">
    <location>
        <begin position="598"/>
        <end position="678"/>
    </location>
</feature>
<reference evidence="3 4" key="1">
    <citation type="submission" date="2020-10" db="EMBL/GenBank/DDBJ databases">
        <title>Pygocentrus nattereri (red-bellied piranha) genome, fPygNat1, primary haplotype.</title>
        <authorList>
            <person name="Myers G."/>
            <person name="Meyer A."/>
            <person name="Karagic N."/>
            <person name="Pippel M."/>
            <person name="Winkler S."/>
            <person name="Tracey A."/>
            <person name="Wood J."/>
            <person name="Formenti G."/>
            <person name="Howe K."/>
            <person name="Fedrigo O."/>
            <person name="Jarvis E.D."/>
        </authorList>
    </citation>
    <scope>NUCLEOTIDE SEQUENCE [LARGE SCALE GENOMIC DNA]</scope>
</reference>
<feature type="compositionally biased region" description="Basic and acidic residues" evidence="1">
    <location>
        <begin position="446"/>
        <end position="459"/>
    </location>
</feature>
<reference evidence="3" key="3">
    <citation type="submission" date="2025-09" db="UniProtKB">
        <authorList>
            <consortium name="Ensembl"/>
        </authorList>
    </citation>
    <scope>IDENTIFICATION</scope>
</reference>
<accession>A0A3B4BQH5</accession>
<dbReference type="SUPFAM" id="SSF47050">
    <property type="entry name" value="VHP, Villin headpiece domain"/>
    <property type="match status" value="1"/>
</dbReference>
<feature type="compositionally biased region" description="Polar residues" evidence="1">
    <location>
        <begin position="207"/>
        <end position="219"/>
    </location>
</feature>
<dbReference type="SUPFAM" id="SSF55753">
    <property type="entry name" value="Actin depolymerizing proteins"/>
    <property type="match status" value="5"/>
</dbReference>
<dbReference type="PRINTS" id="PR00597">
    <property type="entry name" value="GELSOLIN"/>
</dbReference>
<dbReference type="GeneTree" id="ENSGT00940000166828"/>
<dbReference type="PANTHER" id="PTHR11977:SF119">
    <property type="entry name" value="SUPERVILLIN ISOFORM X1"/>
    <property type="match status" value="1"/>
</dbReference>
<evidence type="ECO:0000259" key="2">
    <source>
        <dbReference type="PROSITE" id="PS51089"/>
    </source>
</evidence>
<feature type="region of interest" description="Disordered" evidence="1">
    <location>
        <begin position="245"/>
        <end position="355"/>
    </location>
</feature>
<feature type="compositionally biased region" description="Polar residues" evidence="1">
    <location>
        <begin position="273"/>
        <end position="283"/>
    </location>
</feature>
<dbReference type="GO" id="GO:0005546">
    <property type="term" value="F:phosphatidylinositol-4,5-bisphosphate binding"/>
    <property type="evidence" value="ECO:0007669"/>
    <property type="project" value="TreeGrafter"/>
</dbReference>
<feature type="compositionally biased region" description="Basic and acidic residues" evidence="1">
    <location>
        <begin position="422"/>
        <end position="437"/>
    </location>
</feature>
<feature type="compositionally biased region" description="Low complexity" evidence="1">
    <location>
        <begin position="504"/>
        <end position="515"/>
    </location>
</feature>
<dbReference type="InterPro" id="IPR029006">
    <property type="entry name" value="ADF-H/Gelsolin-like_dom_sf"/>
</dbReference>
<sequence>MENPALESRAERIARYKAERRRELAERYGNQEEELPSKWTKREREGRGNCRDSGPLADRSQSCGVNGMRAYGTAPAEEELPPAQISNGYEGDAKSGNACLNRQCALDSSSTLAGGDPSDPRGPQLHTHISVGKLKSALLQQSQNSAPTEKVGSDGGTDTTIDLAAKTGSEGGRRRTRRYLPTGATGSRKTSERFRTQPVTAYEMQESCGTMENTEQENSADVKTDDRAKMSVAAKMSLFKELEKTAAPEASSFLKPRSSSSYSEPRVRRNESRTLTQPVSSEESGVIVSDPHTTEPEVEDDASSNLTLSEKLALFNKLSQPRMPGGPAGPRGPGGDGSSEASERRRQKGARYRTQPITVDEVNLLQKGPVQLPPLHLSAHLSDRQQALSVNLKPSEVRLSRQDLTEPRPQPAPEIKGILKKSSSEEAGLRGGAKVEGDLTGQKSEQNGEQRAEVKKEIDTPVIAGEYSPAPRATAPWRQRARKDGSSSSLRSHRPTPRIEHLSQPQDTPTQQLLTEHSSKATTGDRFSNSKEEQEQSAETTCSVTPAMEPQDESGAVHESAAPSQCWEPVYSSVYSPPSTPSQYKMFFNERSLSYEAQEVSSPNHAQPQPRWRHKESSVEIDPQSNVQTESETQSQPIDEPQEPQQSVSTEKTKEVVTSDAPSLPELESSPRDTEQDLSTLCQTNAHILSSAVAEHRRSVRPSRRTQGSRNPLRALAARNDVLQDFMQPHNDPATMETNRAVKNSNCTSTNASSSETNTVPYSSLMLIHVKGCRKVQVRLVEPVARSLNSSDCFLLVTPSLCFLWIGQLSNGSERETASAMASLVVTQRDLGCQAAEVIHLDEGVNLEAEEAAEFWKLLGEKTHYSGCSDDDEHYETAISESNCVYRLQGDRLVPHEQGWACIPHFSLLDSSQILLFDFGSEVYLWHGKDVSPSDRKLALHLAQQVWTGAYDYSNCSINPLDPFGSNAQIQRQDVGRPHWALFGRVFEENETVLFRLKFADWSEKRGVNKEKSAPPVHEEAQSPLPACPVGEWSCDAKALLAGKCVSGNGSVILEGVDVQRGRDLVTLSNGHQAELSTVSVESWHFNMGEDCKVALESLGQLHEANTYAIRWMYRLSARVDQIEGQERSALFIWQGRLSQTSEQDVSPPLTVQSEPQVVIKEGQEPPCFLQLFQGGLVIHRGHSSNHSGGWRLFCVRGAVPVEASLLEVECSTSSLRSRGSLMLLNSQQGVLYLWHGCKAHPTARQVAKHAVQQLTHMCPPELGLNSGHSLNIREVEEGEEPAEFWNAVGPRDRKSYDCMLQDPGKYTFTPRLFNLSAQSGTFRGEELLSPSRATGVVSAMPFFQDCLYSVRQPALFLLDNSMEVYLWQSSTVPDSQHPHWATERKCAMETALQYCRERNPRRPPMAYLIEEGAEPLTFTNIFPSWERSATQQDLSARKKLTLVQDALALLTGAQFTVQELLKRPLPQGVDPLHLETYLSDHDFQVVMGMKRNDYNSLSDLQQLNLKKSKGLY</sequence>
<feature type="region of interest" description="Disordered" evidence="1">
    <location>
        <begin position="21"/>
        <end position="227"/>
    </location>
</feature>
<proteinExistence type="predicted"/>
<dbReference type="GeneID" id="108432055"/>
<dbReference type="Pfam" id="PF02209">
    <property type="entry name" value="VHP"/>
    <property type="match status" value="1"/>
</dbReference>
<evidence type="ECO:0000313" key="4">
    <source>
        <dbReference type="Proteomes" id="UP001501920"/>
    </source>
</evidence>
<feature type="compositionally biased region" description="Basic and acidic residues" evidence="1">
    <location>
        <begin position="395"/>
        <end position="406"/>
    </location>
</feature>
<feature type="compositionally biased region" description="Gly residues" evidence="1">
    <location>
        <begin position="326"/>
        <end position="337"/>
    </location>
</feature>
<evidence type="ECO:0000313" key="3">
    <source>
        <dbReference type="Ensembl" id="ENSPNAP00000001957.2"/>
    </source>
</evidence>
<dbReference type="InterPro" id="IPR036886">
    <property type="entry name" value="Villin_headpiece_dom_sf"/>
</dbReference>
<name>A0A3B4BQH5_PYGNA</name>